<dbReference type="Gene3D" id="1.10.1220.10">
    <property type="entry name" value="Met repressor-like"/>
    <property type="match status" value="1"/>
</dbReference>
<accession>A0ABT5SBI8</accession>
<sequence>MEKNKSISSLINKALTKPQKVTIQKEKVINTENEEVQFSFYIEKPLLKQFKLHATEMDDSMKNIITTALKNYLNKK</sequence>
<dbReference type="InterPro" id="IPR010985">
    <property type="entry name" value="Ribbon_hlx_hlx"/>
</dbReference>
<evidence type="ECO:0000313" key="2">
    <source>
        <dbReference type="Proteomes" id="UP001151478"/>
    </source>
</evidence>
<gene>
    <name evidence="1" type="ORF">N5A56_014100</name>
</gene>
<dbReference type="RefSeq" id="WP_265726026.1">
    <property type="nucleotide sequence ID" value="NZ_JAOSLC020000003.1"/>
</dbReference>
<dbReference type="InterPro" id="IPR013321">
    <property type="entry name" value="Arc_rbn_hlx_hlx"/>
</dbReference>
<proteinExistence type="predicted"/>
<organism evidence="1 2">
    <name type="scientific">Polaribacter ponticola</name>
    <dbReference type="NCBI Taxonomy" id="2978475"/>
    <lineage>
        <taxon>Bacteria</taxon>
        <taxon>Pseudomonadati</taxon>
        <taxon>Bacteroidota</taxon>
        <taxon>Flavobacteriia</taxon>
        <taxon>Flavobacteriales</taxon>
        <taxon>Flavobacteriaceae</taxon>
    </lineage>
</organism>
<protein>
    <recommendedName>
        <fullName evidence="3">CopG family transcriptional regulator</fullName>
    </recommendedName>
</protein>
<evidence type="ECO:0000313" key="1">
    <source>
        <dbReference type="EMBL" id="MDD7915479.1"/>
    </source>
</evidence>
<reference evidence="1" key="1">
    <citation type="submission" date="2023-02" db="EMBL/GenBank/DDBJ databases">
        <title>Polaribacter ponticola sp. nov., isolated from seawater.</title>
        <authorList>
            <person name="Baek J.H."/>
            <person name="Kim J.M."/>
            <person name="Choi D.G."/>
            <person name="Jeon C.O."/>
        </authorList>
    </citation>
    <scope>NUCLEOTIDE SEQUENCE</scope>
    <source>
        <strain evidence="1">MSW5</strain>
    </source>
</reference>
<dbReference type="SUPFAM" id="SSF47598">
    <property type="entry name" value="Ribbon-helix-helix"/>
    <property type="match status" value="1"/>
</dbReference>
<evidence type="ECO:0008006" key="3">
    <source>
        <dbReference type="Google" id="ProtNLM"/>
    </source>
</evidence>
<dbReference type="Proteomes" id="UP001151478">
    <property type="component" value="Unassembled WGS sequence"/>
</dbReference>
<dbReference type="EMBL" id="JAOSLC020000003">
    <property type="protein sequence ID" value="MDD7915479.1"/>
    <property type="molecule type" value="Genomic_DNA"/>
</dbReference>
<comment type="caution">
    <text evidence="1">The sequence shown here is derived from an EMBL/GenBank/DDBJ whole genome shotgun (WGS) entry which is preliminary data.</text>
</comment>
<name>A0ABT5SBI8_9FLAO</name>
<keyword evidence="2" id="KW-1185">Reference proteome</keyword>